<sequence length="128" mass="13475">MREFLQGLLANTIASSQKKVEDDTDFFLLGLDSLQAIQMRSEILKSVELGGRHLGQNIDAASTAVEKEMQALINKYGDISATTASAVVVTGAAGSLGAYDVSKLASNPDIATTLCLVRAPTKSQALFA</sequence>
<keyword evidence="2" id="KW-0597">Phosphoprotein</keyword>
<dbReference type="GeneID" id="30025939"/>
<dbReference type="Pfam" id="PF00550">
    <property type="entry name" value="PP-binding"/>
    <property type="match status" value="1"/>
</dbReference>
<evidence type="ECO:0000256" key="2">
    <source>
        <dbReference type="ARBA" id="ARBA00022553"/>
    </source>
</evidence>
<comment type="caution">
    <text evidence="4">The sequence shown here is derived from an EMBL/GenBank/DDBJ whole genome shotgun (WGS) entry which is preliminary data.</text>
</comment>
<dbReference type="InterPro" id="IPR009081">
    <property type="entry name" value="PP-bd_ACP"/>
</dbReference>
<keyword evidence="1" id="KW-0596">Phosphopantetheine</keyword>
<dbReference type="InterPro" id="IPR006162">
    <property type="entry name" value="Ppantetheine_attach_site"/>
</dbReference>
<evidence type="ECO:0000259" key="3">
    <source>
        <dbReference type="Pfam" id="PF00550"/>
    </source>
</evidence>
<dbReference type="Proteomes" id="UP000076744">
    <property type="component" value="Unassembled WGS sequence"/>
</dbReference>
<dbReference type="RefSeq" id="XP_018699541.1">
    <property type="nucleotide sequence ID" value="XM_018853248.1"/>
</dbReference>
<dbReference type="Gene3D" id="3.40.50.720">
    <property type="entry name" value="NAD(P)-binding Rossmann-like Domain"/>
    <property type="match status" value="1"/>
</dbReference>
<keyword evidence="5" id="KW-1185">Reference proteome</keyword>
<gene>
    <name evidence="4" type="ORF">ISF_09647</name>
</gene>
<feature type="domain" description="Carrier" evidence="3">
    <location>
        <begin position="5"/>
        <end position="43"/>
    </location>
</feature>
<dbReference type="PROSITE" id="PS00012">
    <property type="entry name" value="PHOSPHOPANTETHEINE"/>
    <property type="match status" value="1"/>
</dbReference>
<evidence type="ECO:0000313" key="4">
    <source>
        <dbReference type="EMBL" id="OAA43562.1"/>
    </source>
</evidence>
<proteinExistence type="predicted"/>
<dbReference type="SUPFAM" id="SSF47336">
    <property type="entry name" value="ACP-like"/>
    <property type="match status" value="1"/>
</dbReference>
<organism evidence="4 5">
    <name type="scientific">Cordyceps fumosorosea (strain ARSEF 2679)</name>
    <name type="common">Isaria fumosorosea</name>
    <dbReference type="NCBI Taxonomy" id="1081104"/>
    <lineage>
        <taxon>Eukaryota</taxon>
        <taxon>Fungi</taxon>
        <taxon>Dikarya</taxon>
        <taxon>Ascomycota</taxon>
        <taxon>Pezizomycotina</taxon>
        <taxon>Sordariomycetes</taxon>
        <taxon>Hypocreomycetidae</taxon>
        <taxon>Hypocreales</taxon>
        <taxon>Cordycipitaceae</taxon>
        <taxon>Cordyceps</taxon>
    </lineage>
</organism>
<reference evidence="4 5" key="1">
    <citation type="journal article" date="2016" name="Genome Biol. Evol.">
        <title>Divergent and convergent evolution of fungal pathogenicity.</title>
        <authorList>
            <person name="Shang Y."/>
            <person name="Xiao G."/>
            <person name="Zheng P."/>
            <person name="Cen K."/>
            <person name="Zhan S."/>
            <person name="Wang C."/>
        </authorList>
    </citation>
    <scope>NUCLEOTIDE SEQUENCE [LARGE SCALE GENOMIC DNA]</scope>
    <source>
        <strain evidence="4 5">ARSEF 2679</strain>
    </source>
</reference>
<name>A0A167E9Y6_CORFA</name>
<dbReference type="Gene3D" id="1.10.1200.10">
    <property type="entry name" value="ACP-like"/>
    <property type="match status" value="1"/>
</dbReference>
<dbReference type="STRING" id="1081104.A0A167E9Y6"/>
<dbReference type="EMBL" id="AZHB01000063">
    <property type="protein sequence ID" value="OAA43562.1"/>
    <property type="molecule type" value="Genomic_DNA"/>
</dbReference>
<protein>
    <submittedName>
        <fullName evidence="4">NRPS-like enzyme</fullName>
    </submittedName>
</protein>
<dbReference type="AlphaFoldDB" id="A0A167E9Y6"/>
<evidence type="ECO:0000256" key="1">
    <source>
        <dbReference type="ARBA" id="ARBA00022450"/>
    </source>
</evidence>
<dbReference type="InterPro" id="IPR036736">
    <property type="entry name" value="ACP-like_sf"/>
</dbReference>
<accession>A0A167E9Y6</accession>
<dbReference type="OrthoDB" id="429813at2759"/>
<evidence type="ECO:0000313" key="5">
    <source>
        <dbReference type="Proteomes" id="UP000076744"/>
    </source>
</evidence>